<keyword evidence="4" id="KW-0808">Transferase</keyword>
<evidence type="ECO:0000256" key="3">
    <source>
        <dbReference type="ARBA" id="ARBA00022553"/>
    </source>
</evidence>
<dbReference type="AlphaFoldDB" id="A0A371RI99"/>
<proteinExistence type="predicted"/>
<reference evidence="11 12" key="1">
    <citation type="submission" date="2018-08" db="EMBL/GenBank/DDBJ databases">
        <title>Parvularcula sp. SM1705, isolated from surface water of the South Sea China.</title>
        <authorList>
            <person name="Sun L."/>
        </authorList>
    </citation>
    <scope>NUCLEOTIDE SEQUENCE [LARGE SCALE GENOMIC DNA]</scope>
    <source>
        <strain evidence="11 12">SM1705</strain>
    </source>
</reference>
<dbReference type="Proteomes" id="UP000264589">
    <property type="component" value="Unassembled WGS sequence"/>
</dbReference>
<accession>A0A371RI99</accession>
<evidence type="ECO:0000313" key="11">
    <source>
        <dbReference type="EMBL" id="RFB05158.1"/>
    </source>
</evidence>
<keyword evidence="12" id="KW-1185">Reference proteome</keyword>
<evidence type="ECO:0000256" key="8">
    <source>
        <dbReference type="SAM" id="MobiDB-lite"/>
    </source>
</evidence>
<keyword evidence="9" id="KW-1133">Transmembrane helix</keyword>
<comment type="catalytic activity">
    <reaction evidence="1">
        <text>ATP + protein L-histidine = ADP + protein N-phospho-L-histidine.</text>
        <dbReference type="EC" id="2.7.13.3"/>
    </reaction>
</comment>
<keyword evidence="6 11" id="KW-0418">Kinase</keyword>
<feature type="transmembrane region" description="Helical" evidence="9">
    <location>
        <begin position="60"/>
        <end position="80"/>
    </location>
</feature>
<evidence type="ECO:0000256" key="5">
    <source>
        <dbReference type="ARBA" id="ARBA00022741"/>
    </source>
</evidence>
<evidence type="ECO:0000313" key="12">
    <source>
        <dbReference type="Proteomes" id="UP000264589"/>
    </source>
</evidence>
<dbReference type="InParanoid" id="A0A371RI99"/>
<name>A0A371RI99_9PROT</name>
<keyword evidence="7" id="KW-0067">ATP-binding</keyword>
<keyword evidence="9" id="KW-0812">Transmembrane</keyword>
<evidence type="ECO:0000256" key="4">
    <source>
        <dbReference type="ARBA" id="ARBA00022679"/>
    </source>
</evidence>
<organism evidence="11 12">
    <name type="scientific">Parvularcula marina</name>
    <dbReference type="NCBI Taxonomy" id="2292771"/>
    <lineage>
        <taxon>Bacteria</taxon>
        <taxon>Pseudomonadati</taxon>
        <taxon>Pseudomonadota</taxon>
        <taxon>Alphaproteobacteria</taxon>
        <taxon>Parvularculales</taxon>
        <taxon>Parvularculaceae</taxon>
        <taxon>Parvularcula</taxon>
    </lineage>
</organism>
<dbReference type="SUPFAM" id="SSF55874">
    <property type="entry name" value="ATPase domain of HSP90 chaperone/DNA topoisomerase II/histidine kinase"/>
    <property type="match status" value="1"/>
</dbReference>
<dbReference type="Gene3D" id="3.30.450.20">
    <property type="entry name" value="PAS domain"/>
    <property type="match status" value="2"/>
</dbReference>
<feature type="region of interest" description="Disordered" evidence="8">
    <location>
        <begin position="1"/>
        <end position="46"/>
    </location>
</feature>
<dbReference type="InterPro" id="IPR011495">
    <property type="entry name" value="Sig_transdc_His_kin_sub2_dim/P"/>
</dbReference>
<keyword evidence="3" id="KW-0597">Phosphoprotein</keyword>
<sequence>MTDQQDSATSKAQKLATQSRTSWLKQPPSKEGEVKAGSGKGANGNATSVPKALQSLRARLLVTIAAALSPVLVIAGWRAYLDSRNTIQDRQEELILASDNAIDWIEKSVASAESLLAIFSDDIAEDRCSETMARIKPVFPYVQNIVHYGVTGLAKCTARGEPGYEIQDRYWHAQLRDGRVTLRTGAFIGVESDEWSFASLHRLEDENGEFAGSASIGINIYRLMSAMPAPREQDDIEVALVDSDGNVFGSVRFQDGRALDVRKAVQSNETMLDVVDDNEGDPYDRVIRPIGEGGIYAMVSRPAPGIVSEFTLRPAVTIGLPILTFLLTLIAVWFAIEHLILKWFWPLRRMTAAYAVGKYDYTTDASFEEAPQEISKLSSILENMARRIGQRDEELHEAIAVRDAAVKEIHHRVKNNLQIVSSFVRLQMRPLEDTQARRVLGNVRNRIDALSIVHQTLYQHERLEYVQMRPFFDALLEHLQGALGIEEFGGRLRWNIAEVERVSDDAIPMALFVLEAITNSVKYALETGDGEEISVTLMEDGDDLFLSIQDDGKAGKVGESSSGLGSKLMTAFARQLSAELTQAVNEQGYHVELRIPPR</sequence>
<feature type="transmembrane region" description="Helical" evidence="9">
    <location>
        <begin position="318"/>
        <end position="341"/>
    </location>
</feature>
<evidence type="ECO:0000256" key="7">
    <source>
        <dbReference type="ARBA" id="ARBA00022840"/>
    </source>
</evidence>
<dbReference type="EC" id="2.7.13.3" evidence="2"/>
<dbReference type="PANTHER" id="PTHR41523:SF8">
    <property type="entry name" value="ETHYLENE RESPONSE SENSOR PROTEIN"/>
    <property type="match status" value="1"/>
</dbReference>
<keyword evidence="9" id="KW-0472">Membrane</keyword>
<dbReference type="InterPro" id="IPR036890">
    <property type="entry name" value="HATPase_C_sf"/>
</dbReference>
<keyword evidence="5" id="KW-0547">Nucleotide-binding</keyword>
<dbReference type="Gene3D" id="3.30.565.10">
    <property type="entry name" value="Histidine kinase-like ATPase, C-terminal domain"/>
    <property type="match status" value="1"/>
</dbReference>
<feature type="compositionally biased region" description="Polar residues" evidence="8">
    <location>
        <begin position="1"/>
        <end position="24"/>
    </location>
</feature>
<feature type="domain" description="Signal transduction histidine kinase subgroup 2 dimerisation and phosphoacceptor" evidence="10">
    <location>
        <begin position="408"/>
        <end position="480"/>
    </location>
</feature>
<dbReference type="GO" id="GO:0004673">
    <property type="term" value="F:protein histidine kinase activity"/>
    <property type="evidence" value="ECO:0007669"/>
    <property type="project" value="UniProtKB-EC"/>
</dbReference>
<dbReference type="PANTHER" id="PTHR41523">
    <property type="entry name" value="TWO-COMPONENT SYSTEM SENSOR PROTEIN"/>
    <property type="match status" value="1"/>
</dbReference>
<evidence type="ECO:0000259" key="10">
    <source>
        <dbReference type="Pfam" id="PF07568"/>
    </source>
</evidence>
<dbReference type="GO" id="GO:0005524">
    <property type="term" value="F:ATP binding"/>
    <property type="evidence" value="ECO:0007669"/>
    <property type="project" value="UniProtKB-KW"/>
</dbReference>
<evidence type="ECO:0000256" key="6">
    <source>
        <dbReference type="ARBA" id="ARBA00022777"/>
    </source>
</evidence>
<comment type="caution">
    <text evidence="11">The sequence shown here is derived from an EMBL/GenBank/DDBJ whole genome shotgun (WGS) entry which is preliminary data.</text>
</comment>
<evidence type="ECO:0000256" key="1">
    <source>
        <dbReference type="ARBA" id="ARBA00000085"/>
    </source>
</evidence>
<protein>
    <recommendedName>
        <fullName evidence="2">histidine kinase</fullName>
        <ecNumber evidence="2">2.7.13.3</ecNumber>
    </recommendedName>
</protein>
<evidence type="ECO:0000256" key="9">
    <source>
        <dbReference type="SAM" id="Phobius"/>
    </source>
</evidence>
<gene>
    <name evidence="11" type="ORF">DX908_07760</name>
</gene>
<dbReference type="EMBL" id="QUQO01000001">
    <property type="protein sequence ID" value="RFB05158.1"/>
    <property type="molecule type" value="Genomic_DNA"/>
</dbReference>
<evidence type="ECO:0000256" key="2">
    <source>
        <dbReference type="ARBA" id="ARBA00012438"/>
    </source>
</evidence>
<dbReference type="Pfam" id="PF07568">
    <property type="entry name" value="HisKA_2"/>
    <property type="match status" value="1"/>
</dbReference>